<keyword evidence="2" id="KW-1185">Reference proteome</keyword>
<evidence type="ECO:0000313" key="1">
    <source>
        <dbReference type="EMBL" id="MCH97605.1"/>
    </source>
</evidence>
<reference evidence="1 2" key="1">
    <citation type="journal article" date="2018" name="Front. Plant Sci.">
        <title>Red Clover (Trifolium pratense) and Zigzag Clover (T. medium) - A Picture of Genomic Similarities and Differences.</title>
        <authorList>
            <person name="Dluhosova J."/>
            <person name="Istvanek J."/>
            <person name="Nedelnik J."/>
            <person name="Repkova J."/>
        </authorList>
    </citation>
    <scope>NUCLEOTIDE SEQUENCE [LARGE SCALE GENOMIC DNA]</scope>
    <source>
        <strain evidence="2">cv. 10/8</strain>
        <tissue evidence="1">Leaf</tissue>
    </source>
</reference>
<name>A0A392NEP1_9FABA</name>
<evidence type="ECO:0000313" key="2">
    <source>
        <dbReference type="Proteomes" id="UP000265520"/>
    </source>
</evidence>
<proteinExistence type="predicted"/>
<feature type="non-terminal residue" evidence="1">
    <location>
        <position position="123"/>
    </location>
</feature>
<accession>A0A392NEP1</accession>
<comment type="caution">
    <text evidence="1">The sequence shown here is derived from an EMBL/GenBank/DDBJ whole genome shotgun (WGS) entry which is preliminary data.</text>
</comment>
<dbReference type="AlphaFoldDB" id="A0A392NEP1"/>
<organism evidence="1 2">
    <name type="scientific">Trifolium medium</name>
    <dbReference type="NCBI Taxonomy" id="97028"/>
    <lineage>
        <taxon>Eukaryota</taxon>
        <taxon>Viridiplantae</taxon>
        <taxon>Streptophyta</taxon>
        <taxon>Embryophyta</taxon>
        <taxon>Tracheophyta</taxon>
        <taxon>Spermatophyta</taxon>
        <taxon>Magnoliopsida</taxon>
        <taxon>eudicotyledons</taxon>
        <taxon>Gunneridae</taxon>
        <taxon>Pentapetalae</taxon>
        <taxon>rosids</taxon>
        <taxon>fabids</taxon>
        <taxon>Fabales</taxon>
        <taxon>Fabaceae</taxon>
        <taxon>Papilionoideae</taxon>
        <taxon>50 kb inversion clade</taxon>
        <taxon>NPAAA clade</taxon>
        <taxon>Hologalegina</taxon>
        <taxon>IRL clade</taxon>
        <taxon>Trifolieae</taxon>
        <taxon>Trifolium</taxon>
    </lineage>
</organism>
<dbReference type="Proteomes" id="UP000265520">
    <property type="component" value="Unassembled WGS sequence"/>
</dbReference>
<sequence>MNSSSRKGFEADNNIQCWFPTKIFPDKEEIHVCSKWLKKYESKIAFQKPGWITNLKKETTMVYFKWINGRWFISSGIMVARKYGFTVPTSVILFYKEDNKFKIWLEPGKNTDAVLPRVHPSAN</sequence>
<protein>
    <submittedName>
        <fullName evidence="1">Uncharacterized protein</fullName>
    </submittedName>
</protein>
<dbReference type="EMBL" id="LXQA010035416">
    <property type="protein sequence ID" value="MCH97605.1"/>
    <property type="molecule type" value="Genomic_DNA"/>
</dbReference>